<reference evidence="2 3" key="1">
    <citation type="submission" date="2017-02" db="EMBL/GenBank/DDBJ databases">
        <title>Genomic diversity within the haloalkaliphilic genus Thioalkalivibrio.</title>
        <authorList>
            <person name="Ahn A.-C."/>
            <person name="Meier-Kolthoff J."/>
            <person name="Overmars L."/>
            <person name="Richter M."/>
            <person name="Woyke T."/>
            <person name="Sorokin D.Y."/>
            <person name="Muyzer G."/>
        </authorList>
    </citation>
    <scope>NUCLEOTIDE SEQUENCE [LARGE SCALE GENOMIC DNA]</scope>
    <source>
        <strain evidence="2 3">ALJD</strain>
    </source>
</reference>
<sequence>MMYRIAPIGLLLVLSLSLLAACGPSTTAENDDGVDPAALSEAERWLALVDANDYAGSWAATGDLFKGEVSEEEWRESMAVFREDMGAVRERTLQDQTLETIMPGAPEGEYLMLEYRSVFDQQARGAELVVLMRQDDDSWRVIGYFLQ</sequence>
<protein>
    <recommendedName>
        <fullName evidence="4">DUF4019 domain-containing protein</fullName>
    </recommendedName>
</protein>
<dbReference type="Proteomes" id="UP000189462">
    <property type="component" value="Unassembled WGS sequence"/>
</dbReference>
<gene>
    <name evidence="2" type="ORF">B1C78_13020</name>
</gene>
<name>A0A1V3NDB4_9GAMM</name>
<dbReference type="STRING" id="108003.B1C78_13020"/>
<dbReference type="OrthoDB" id="21915at2"/>
<evidence type="ECO:0008006" key="4">
    <source>
        <dbReference type="Google" id="ProtNLM"/>
    </source>
</evidence>
<dbReference type="Pfam" id="PF13211">
    <property type="entry name" value="DUF4019"/>
    <property type="match status" value="1"/>
</dbReference>
<accession>A0A1V3NDB4</accession>
<dbReference type="RefSeq" id="WP_077279590.1">
    <property type="nucleotide sequence ID" value="NZ_MVBK01000081.1"/>
</dbReference>
<dbReference type="EMBL" id="MVBK01000081">
    <property type="protein sequence ID" value="OOG22974.1"/>
    <property type="molecule type" value="Genomic_DNA"/>
</dbReference>
<evidence type="ECO:0000256" key="1">
    <source>
        <dbReference type="SAM" id="SignalP"/>
    </source>
</evidence>
<feature type="chain" id="PRO_5013115895" description="DUF4019 domain-containing protein" evidence="1">
    <location>
        <begin position="21"/>
        <end position="147"/>
    </location>
</feature>
<evidence type="ECO:0000313" key="2">
    <source>
        <dbReference type="EMBL" id="OOG22974.1"/>
    </source>
</evidence>
<evidence type="ECO:0000313" key="3">
    <source>
        <dbReference type="Proteomes" id="UP000189462"/>
    </source>
</evidence>
<dbReference type="AlphaFoldDB" id="A0A1V3NDB4"/>
<comment type="caution">
    <text evidence="2">The sequence shown here is derived from an EMBL/GenBank/DDBJ whole genome shotgun (WGS) entry which is preliminary data.</text>
</comment>
<keyword evidence="3" id="KW-1185">Reference proteome</keyword>
<keyword evidence="1" id="KW-0732">Signal</keyword>
<feature type="signal peptide" evidence="1">
    <location>
        <begin position="1"/>
        <end position="20"/>
    </location>
</feature>
<dbReference type="PROSITE" id="PS51257">
    <property type="entry name" value="PROKAR_LIPOPROTEIN"/>
    <property type="match status" value="1"/>
</dbReference>
<dbReference type="InterPro" id="IPR025091">
    <property type="entry name" value="DUF4019"/>
</dbReference>
<proteinExistence type="predicted"/>
<organism evidence="2 3">
    <name type="scientific">Thioalkalivibrio denitrificans</name>
    <dbReference type="NCBI Taxonomy" id="108003"/>
    <lineage>
        <taxon>Bacteria</taxon>
        <taxon>Pseudomonadati</taxon>
        <taxon>Pseudomonadota</taxon>
        <taxon>Gammaproteobacteria</taxon>
        <taxon>Chromatiales</taxon>
        <taxon>Ectothiorhodospiraceae</taxon>
        <taxon>Thioalkalivibrio</taxon>
    </lineage>
</organism>